<dbReference type="Pfam" id="PF13637">
    <property type="entry name" value="Ank_4"/>
    <property type="match status" value="2"/>
</dbReference>
<feature type="repeat" description="ANK" evidence="2">
    <location>
        <begin position="1071"/>
        <end position="1103"/>
    </location>
</feature>
<dbReference type="Gene3D" id="1.25.40.20">
    <property type="entry name" value="Ankyrin repeat-containing domain"/>
    <property type="match status" value="3"/>
</dbReference>
<dbReference type="Pfam" id="PF12796">
    <property type="entry name" value="Ank_2"/>
    <property type="match status" value="1"/>
</dbReference>
<feature type="repeat" description="ANK" evidence="2">
    <location>
        <begin position="972"/>
        <end position="1004"/>
    </location>
</feature>
<dbReference type="EMBL" id="CABFNS010000758">
    <property type="protein sequence ID" value="VUC26892.1"/>
    <property type="molecule type" value="Genomic_DNA"/>
</dbReference>
<dbReference type="PROSITE" id="PS50297">
    <property type="entry name" value="ANK_REP_REGION"/>
    <property type="match status" value="1"/>
</dbReference>
<dbReference type="SUPFAM" id="SSF48403">
    <property type="entry name" value="Ankyrin repeat"/>
    <property type="match status" value="2"/>
</dbReference>
<organism evidence="5 6">
    <name type="scientific">Bionectria ochroleuca</name>
    <name type="common">Gliocladium roseum</name>
    <dbReference type="NCBI Taxonomy" id="29856"/>
    <lineage>
        <taxon>Eukaryota</taxon>
        <taxon>Fungi</taxon>
        <taxon>Dikarya</taxon>
        <taxon>Ascomycota</taxon>
        <taxon>Pezizomycotina</taxon>
        <taxon>Sordariomycetes</taxon>
        <taxon>Hypocreomycetidae</taxon>
        <taxon>Hypocreales</taxon>
        <taxon>Bionectriaceae</taxon>
        <taxon>Clonostachys</taxon>
    </lineage>
</organism>
<comment type="caution">
    <text evidence="5">The sequence shown here is derived from an EMBL/GenBank/DDBJ whole genome shotgun (WGS) entry which is preliminary data.</text>
</comment>
<dbReference type="Gene3D" id="3.40.50.300">
    <property type="entry name" value="P-loop containing nucleotide triphosphate hydrolases"/>
    <property type="match status" value="1"/>
</dbReference>
<keyword evidence="3" id="KW-0472">Membrane</keyword>
<feature type="domain" description="Nephrocystin 3-like N-terminal" evidence="4">
    <location>
        <begin position="297"/>
        <end position="468"/>
    </location>
</feature>
<dbReference type="PANTHER" id="PTHR10039">
    <property type="entry name" value="AMELOGENIN"/>
    <property type="match status" value="1"/>
</dbReference>
<evidence type="ECO:0000313" key="6">
    <source>
        <dbReference type="Proteomes" id="UP000766486"/>
    </source>
</evidence>
<dbReference type="InterPro" id="IPR027417">
    <property type="entry name" value="P-loop_NTPase"/>
</dbReference>
<name>A0ABY6U8G4_BIOOC</name>
<keyword evidence="3" id="KW-0812">Transmembrane</keyword>
<evidence type="ECO:0000256" key="1">
    <source>
        <dbReference type="ARBA" id="ARBA00022737"/>
    </source>
</evidence>
<dbReference type="InterPro" id="IPR002110">
    <property type="entry name" value="Ankyrin_rpt"/>
</dbReference>
<evidence type="ECO:0000256" key="2">
    <source>
        <dbReference type="PROSITE-ProRule" id="PRU00023"/>
    </source>
</evidence>
<dbReference type="Pfam" id="PF24883">
    <property type="entry name" value="NPHP3_N"/>
    <property type="match status" value="1"/>
</dbReference>
<keyword evidence="6" id="KW-1185">Reference proteome</keyword>
<dbReference type="SMART" id="SM00248">
    <property type="entry name" value="ANK"/>
    <property type="match status" value="7"/>
</dbReference>
<evidence type="ECO:0000313" key="5">
    <source>
        <dbReference type="EMBL" id="VUC26892.1"/>
    </source>
</evidence>
<protein>
    <recommendedName>
        <fullName evidence="4">Nephrocystin 3-like N-terminal domain-containing protein</fullName>
    </recommendedName>
</protein>
<keyword evidence="2" id="KW-0040">ANK repeat</keyword>
<dbReference type="Proteomes" id="UP000766486">
    <property type="component" value="Unassembled WGS sequence"/>
</dbReference>
<dbReference type="PROSITE" id="PS50088">
    <property type="entry name" value="ANK_REPEAT"/>
    <property type="match status" value="2"/>
</dbReference>
<dbReference type="InterPro" id="IPR036770">
    <property type="entry name" value="Ankyrin_rpt-contain_sf"/>
</dbReference>
<sequence>MDSTTGSGRSEFWQLAWAKLPPATVQGLQALSKGPNTPASSNQDVEDILELAKKQKAACESKKWEVKLGSQSFRVRNGLSNIIDWLQRFKEVGDVVVNFDPVHAALPWAPFRLLLQTHQAATANRDTVESIIALLELVSRLIQHGRVFEKVHSLASQNTHGEQDVLDELKQTVVDLYVAVLESLMYCCTRLGQSTARRSSSAFLKPQETEDVIRQLTKRWNAVEDNARSLRGLHMVKIFVEIQGHLPEVLRTLRDLKDVSKILVQMEGNERFRILDNISKIQVGSQHKSVHDRRTKDTGEWLLSTPKFRQWETDESCPVTLLYGSLVAGAGKTFLISRVIDHIRKRLEGSEPNCGLAYFYCDRNDIGRRQPIAILSSFVRQLASPFGRTNEVHQYIQALDKKLRSECLKMDLQLCQDALIELVASYKCSTIVLDALDECDEQTRSQLMRCLNETLSRCRNLKVFISSRTEYDIKRFFNSQPTITIRATDNQNDIESFVRQKLSSDVHWNNLDAELQKEAQATLFAKSKGMFQWANLQVQELLRIKHLSDKAIRECLQALPATLDETYGQIWEKINKQNPTDRKIGRRAIKWALSVDWASRASREIFREALRVDDETDSLYDIDETPSIPVIEGACYNLLVYDRERSEWRFCHLSAAEYMESTAMSNLQPHRDAAITCFKHLLDGVRSESTYSSGLGVYSFSSYALRNWQYHMKHYHDSSAMKHPQLEHLFERFLGSATQSAKPYQIWENEIEYCYSGDLQPSSSPLFGIVGLGFGKVLKNWYDHDPNIDLNLQNANGISLIGLAARECHLDLCQFLVAKGVDLEAGKRSPLQLVCSNIVRTLSLAPYSSPWVELKEEHGTVKEIAALLISNGADINARDKEGLTPLDVALRGSNKDLISILVKHDAKILDLGAALENTLRLGQPDWIRYCLDSGAGINEYEERLAWTLTPEHTKQVRMLLDAGMDVNCVSKMGNTLLNIAASHGSLSLISMLIKAGANPNLKEVKKGPIYQAAASRVPGGSNSIKELFHKGAAINPPEGVSPLIGACSGKDALHRSKLLLDLGADPNQVRRGESLLVAAATSRNKSLFRLFLDAGADLNSKEGSKNALLIASCSHHRNYIRRWLLDAGADPTLTFPKGAGSALAFAALIGNIKACSFFLDQELGVNVNAKLHGWFDNVLLAAMAPAFKTEETTSEIISLLFEAGANILIPRYKTLAPSLPAINFKSRRYFVSNTRATFGFSRHWLSIVWVMSSSLPRPYVPLSTALRRYNLPSSIPLSAKILIELTSITSPPSIKYACILISPNESTRFIFNKRKLKFERIGGARIATHIATSEGNMKGKGGGRFNGTSFYLVTSSIEPAPSWSTPPAFCTGLMFILFVFIAAFEKNINVGYWLGGH</sequence>
<proteinExistence type="predicted"/>
<accession>A0ABY6U8G4</accession>
<gene>
    <name evidence="5" type="ORF">CLO192961_LOCUS198019</name>
</gene>
<evidence type="ECO:0000259" key="4">
    <source>
        <dbReference type="Pfam" id="PF24883"/>
    </source>
</evidence>
<dbReference type="PANTHER" id="PTHR10039:SF16">
    <property type="entry name" value="GPI INOSITOL-DEACYLASE"/>
    <property type="match status" value="1"/>
</dbReference>
<dbReference type="SUPFAM" id="SSF52540">
    <property type="entry name" value="P-loop containing nucleoside triphosphate hydrolases"/>
    <property type="match status" value="1"/>
</dbReference>
<keyword evidence="3" id="KW-1133">Transmembrane helix</keyword>
<feature type="transmembrane region" description="Helical" evidence="3">
    <location>
        <begin position="1363"/>
        <end position="1384"/>
    </location>
</feature>
<keyword evidence="1" id="KW-0677">Repeat</keyword>
<dbReference type="InterPro" id="IPR056884">
    <property type="entry name" value="NPHP3-like_N"/>
</dbReference>
<evidence type="ECO:0000256" key="3">
    <source>
        <dbReference type="SAM" id="Phobius"/>
    </source>
</evidence>
<reference evidence="5 6" key="1">
    <citation type="submission" date="2019-06" db="EMBL/GenBank/DDBJ databases">
        <authorList>
            <person name="Broberg M."/>
        </authorList>
    </citation>
    <scope>NUCLEOTIDE SEQUENCE [LARGE SCALE GENOMIC DNA]</scope>
</reference>